<dbReference type="CDD" id="cd00085">
    <property type="entry name" value="HNHc"/>
    <property type="match status" value="1"/>
</dbReference>
<evidence type="ECO:0000313" key="4">
    <source>
        <dbReference type="Proteomes" id="UP000680206"/>
    </source>
</evidence>
<feature type="domain" description="DUF222" evidence="2">
    <location>
        <begin position="65"/>
        <end position="347"/>
    </location>
</feature>
<accession>A0ABS3S9Y7</accession>
<dbReference type="Proteomes" id="UP000680206">
    <property type="component" value="Unassembled WGS sequence"/>
</dbReference>
<keyword evidence="4" id="KW-1185">Reference proteome</keyword>
<proteinExistence type="predicted"/>
<sequence length="452" mass="48569">PKIQPTKWRLTGSIAGHAWYSLRMQSVTVELEAASTMELVNALSTIATELATREAPESAAASLELAETLAAATDLQESALATLIGRVDATGEQQRWGYPSTRAWLRSKLGMRESRAKERLTLARQRHRIPQVAKRLAAGDLSYGYATTVAESVARLDDTDCAQAEATLLEMADQGFSAGKVASFGQRIRDVIAERDGTEDAPDADTKHGYDKSWITTTRSLDGGRYVKGWLNPEDAAIWDGTLAPLAKPAGPDDRRDVSERTAAALSSVLSGGHKATKVTVICDLETLTGGNAPARLTDGTPIPAAQARRIALAAGVSPLLLGRGNTPLYLGYRERFASAAQRQVLETLYPTCAVRECETPGTLCEVDHVGGWALGKSPTDIDRLALTCGWHNRFKHTSPDQIHITKDPDGRYVYRLLPPPDARQRNGNGPPGNIGPPDGTGPPGTTFNWAA</sequence>
<reference evidence="3 4" key="1">
    <citation type="submission" date="2021-03" db="EMBL/GenBank/DDBJ databases">
        <title>Actinomadura violae sp. nov., isolated from lichen in Thailand.</title>
        <authorList>
            <person name="Kanchanasin P."/>
            <person name="Saeng-In P."/>
            <person name="Phongsopitanun W."/>
            <person name="Yuki M."/>
            <person name="Kudo T."/>
            <person name="Ohkuma M."/>
            <person name="Tanasupawat S."/>
        </authorList>
    </citation>
    <scope>NUCLEOTIDE SEQUENCE [LARGE SCALE GENOMIC DNA]</scope>
    <source>
        <strain evidence="3 4">LCR2-06</strain>
    </source>
</reference>
<comment type="caution">
    <text evidence="3">The sequence shown here is derived from an EMBL/GenBank/DDBJ whole genome shotgun (WGS) entry which is preliminary data.</text>
</comment>
<feature type="non-terminal residue" evidence="3">
    <location>
        <position position="1"/>
    </location>
</feature>
<name>A0ABS3S9Y7_9ACTN</name>
<gene>
    <name evidence="3" type="ORF">J4709_50565</name>
</gene>
<dbReference type="InterPro" id="IPR003870">
    <property type="entry name" value="DUF222"/>
</dbReference>
<protein>
    <submittedName>
        <fullName evidence="3">DUF222 domain-containing protein</fullName>
    </submittedName>
</protein>
<evidence type="ECO:0000313" key="3">
    <source>
        <dbReference type="EMBL" id="MBO2465830.1"/>
    </source>
</evidence>
<dbReference type="EMBL" id="JAGEPF010000053">
    <property type="protein sequence ID" value="MBO2465830.1"/>
    <property type="molecule type" value="Genomic_DNA"/>
</dbReference>
<dbReference type="Pfam" id="PF02720">
    <property type="entry name" value="DUF222"/>
    <property type="match status" value="1"/>
</dbReference>
<evidence type="ECO:0000256" key="1">
    <source>
        <dbReference type="SAM" id="MobiDB-lite"/>
    </source>
</evidence>
<feature type="region of interest" description="Disordered" evidence="1">
    <location>
        <begin position="418"/>
        <end position="452"/>
    </location>
</feature>
<dbReference type="RefSeq" id="WP_208252685.1">
    <property type="nucleotide sequence ID" value="NZ_JAGEPF010000053.1"/>
</dbReference>
<evidence type="ECO:0000259" key="2">
    <source>
        <dbReference type="Pfam" id="PF02720"/>
    </source>
</evidence>
<dbReference type="InterPro" id="IPR003615">
    <property type="entry name" value="HNH_nuc"/>
</dbReference>
<organism evidence="3 4">
    <name type="scientific">Actinomadura violacea</name>
    <dbReference type="NCBI Taxonomy" id="2819934"/>
    <lineage>
        <taxon>Bacteria</taxon>
        <taxon>Bacillati</taxon>
        <taxon>Actinomycetota</taxon>
        <taxon>Actinomycetes</taxon>
        <taxon>Streptosporangiales</taxon>
        <taxon>Thermomonosporaceae</taxon>
        <taxon>Actinomadura</taxon>
    </lineage>
</organism>